<dbReference type="PROSITE" id="PS50873">
    <property type="entry name" value="PEROXIDASE_4"/>
    <property type="match status" value="1"/>
</dbReference>
<feature type="binding site" description="axial binding residue" evidence="9">
    <location>
        <position position="252"/>
    </location>
    <ligand>
        <name>heme b</name>
        <dbReference type="ChEBI" id="CHEBI:60344"/>
    </ligand>
    <ligandPart>
        <name>Fe</name>
        <dbReference type="ChEBI" id="CHEBI:18248"/>
    </ligandPart>
</feature>
<dbReference type="OrthoDB" id="2113341at2759"/>
<feature type="chain" id="PRO_5011818531" description="Peroxidase" evidence="12">
    <location>
        <begin position="21"/>
        <end position="532"/>
    </location>
</feature>
<feature type="binding site" evidence="9">
    <location>
        <position position="141"/>
    </location>
    <ligand>
        <name>Ca(2+)</name>
        <dbReference type="ChEBI" id="CHEBI:29108"/>
        <label>1</label>
    </ligand>
</feature>
<accession>A0A1Y1Y930</accession>
<dbReference type="GO" id="GO:0000302">
    <property type="term" value="P:response to reactive oxygen species"/>
    <property type="evidence" value="ECO:0007669"/>
    <property type="project" value="TreeGrafter"/>
</dbReference>
<evidence type="ECO:0000256" key="8">
    <source>
        <dbReference type="PIRSR" id="PIRSR601621-1"/>
    </source>
</evidence>
<dbReference type="InterPro" id="IPR001621">
    <property type="entry name" value="Ligninase"/>
</dbReference>
<evidence type="ECO:0000259" key="14">
    <source>
        <dbReference type="PROSITE" id="PS50873"/>
    </source>
</evidence>
<keyword evidence="5 12" id="KW-0560">Oxidoreductase</keyword>
<evidence type="ECO:0000256" key="1">
    <source>
        <dbReference type="ARBA" id="ARBA00006089"/>
    </source>
</evidence>
<keyword evidence="7" id="KW-0325">Glycoprotein</keyword>
<keyword evidence="3 9" id="KW-0349">Heme</keyword>
<dbReference type="PROSITE" id="PS00436">
    <property type="entry name" value="PEROXIDASE_2"/>
    <property type="match status" value="1"/>
</dbReference>
<feature type="disulfide bond" evidence="11">
    <location>
        <begin position="113"/>
        <end position="197"/>
    </location>
</feature>
<dbReference type="Gene3D" id="1.10.420.10">
    <property type="entry name" value="Peroxidase, domain 2"/>
    <property type="match status" value="1"/>
</dbReference>
<feature type="binding site" evidence="9">
    <location>
        <position position="127"/>
    </location>
    <ligand>
        <name>Ca(2+)</name>
        <dbReference type="ChEBI" id="CHEBI:29108"/>
        <label>1</label>
    </ligand>
</feature>
<evidence type="ECO:0000256" key="2">
    <source>
        <dbReference type="ARBA" id="ARBA00022559"/>
    </source>
</evidence>
<dbReference type="SUPFAM" id="SSF48113">
    <property type="entry name" value="Heme-dependent peroxidases"/>
    <property type="match status" value="1"/>
</dbReference>
<comment type="similarity">
    <text evidence="1 12">Belongs to the peroxidase family. Ligninase subfamily.</text>
</comment>
<proteinExistence type="inferred from homology"/>
<dbReference type="Proteomes" id="UP000193144">
    <property type="component" value="Unassembled WGS sequence"/>
</dbReference>
<evidence type="ECO:0000256" key="7">
    <source>
        <dbReference type="ARBA" id="ARBA00023180"/>
    </source>
</evidence>
<feature type="compositionally biased region" description="Low complexity" evidence="13">
    <location>
        <begin position="368"/>
        <end position="387"/>
    </location>
</feature>
<feature type="binding site" evidence="9">
    <location>
        <position position="272"/>
    </location>
    <ligand>
        <name>Ca(2+)</name>
        <dbReference type="ChEBI" id="CHEBI:29108"/>
        <label>2</label>
    </ligand>
</feature>
<feature type="site" description="Transition state stabilizer" evidence="10">
    <location>
        <position position="122"/>
    </location>
</feature>
<dbReference type="EC" id="1.11.1.-" evidence="12"/>
<feature type="binding site" evidence="9">
    <location>
        <position position="270"/>
    </location>
    <ligand>
        <name>Ca(2+)</name>
        <dbReference type="ChEBI" id="CHEBI:29108"/>
        <label>2</label>
    </ligand>
</feature>
<dbReference type="Gene3D" id="1.10.520.10">
    <property type="match status" value="1"/>
</dbReference>
<evidence type="ECO:0000313" key="15">
    <source>
        <dbReference type="EMBL" id="ORX94522.1"/>
    </source>
</evidence>
<feature type="region of interest" description="Disordered" evidence="13">
    <location>
        <begin position="479"/>
        <end position="501"/>
    </location>
</feature>
<dbReference type="GO" id="GO:0046872">
    <property type="term" value="F:metal ion binding"/>
    <property type="evidence" value="ECO:0007669"/>
    <property type="project" value="UniProtKB-UniRule"/>
</dbReference>
<feature type="active site" description="Proton acceptor" evidence="8">
    <location>
        <position position="126"/>
    </location>
</feature>
<dbReference type="PANTHER" id="PTHR31356">
    <property type="entry name" value="THYLAKOID LUMENAL 29 KDA PROTEIN, CHLOROPLASTIC-RELATED"/>
    <property type="match status" value="1"/>
</dbReference>
<evidence type="ECO:0000256" key="13">
    <source>
        <dbReference type="SAM" id="MobiDB-lite"/>
    </source>
</evidence>
<dbReference type="GO" id="GO:0042744">
    <property type="term" value="P:hydrogen peroxide catabolic process"/>
    <property type="evidence" value="ECO:0007669"/>
    <property type="project" value="TreeGrafter"/>
</dbReference>
<evidence type="ECO:0000256" key="10">
    <source>
        <dbReference type="PIRSR" id="PIRSR601621-3"/>
    </source>
</evidence>
<feature type="region of interest" description="Disordered" evidence="13">
    <location>
        <begin position="354"/>
        <end position="387"/>
    </location>
</feature>
<dbReference type="EMBL" id="MCFA01000306">
    <property type="protein sequence ID" value="ORX94522.1"/>
    <property type="molecule type" value="Genomic_DNA"/>
</dbReference>
<evidence type="ECO:0000256" key="4">
    <source>
        <dbReference type="ARBA" id="ARBA00022723"/>
    </source>
</evidence>
<organism evidence="15 16">
    <name type="scientific">Clohesyomyces aquaticus</name>
    <dbReference type="NCBI Taxonomy" id="1231657"/>
    <lineage>
        <taxon>Eukaryota</taxon>
        <taxon>Fungi</taxon>
        <taxon>Dikarya</taxon>
        <taxon>Ascomycota</taxon>
        <taxon>Pezizomycotina</taxon>
        <taxon>Dothideomycetes</taxon>
        <taxon>Pleosporomycetidae</taxon>
        <taxon>Pleosporales</taxon>
        <taxon>Lindgomycetaceae</taxon>
        <taxon>Clohesyomyces</taxon>
    </lineage>
</organism>
<evidence type="ECO:0000256" key="3">
    <source>
        <dbReference type="ARBA" id="ARBA00022617"/>
    </source>
</evidence>
<dbReference type="InterPro" id="IPR044831">
    <property type="entry name" value="Ccp1-like"/>
</dbReference>
<evidence type="ECO:0000256" key="12">
    <source>
        <dbReference type="RuleBase" id="RU363051"/>
    </source>
</evidence>
<evidence type="ECO:0000313" key="16">
    <source>
        <dbReference type="Proteomes" id="UP000193144"/>
    </source>
</evidence>
<comment type="cofactor">
    <cofactor evidence="9 12">
        <name>Ca(2+)</name>
        <dbReference type="ChEBI" id="CHEBI:29108"/>
    </cofactor>
    <text evidence="9 12">Binds 2 calcium ions per subunit.</text>
</comment>
<sequence>MYTPLSFVLCALAAVNIASAYPGMGNLMAELAKRQGPPVQPIILIGDLGAQGATTPVGQRVVDCFNGLGCQSDDSYSPPSGLHSEACREDICCVWDFIAKELEDLYLDNDGTCNRLARSSVRLGFHDAGAWSQTSGSGGADGSLILTDEEIDRPENRGLQAVRTKALELLTKYRGYGYEIGAADLVQFMHNVATVVCPLGPRLLTLIGRDDSPTPNPTGLLPDTNSPPPVIVELFANKTIGVKDLISLIGAHTTANQFFVDPAKASQPLDSTPGIWDVKFYEENLLPESPEGVFRLPSDTAFANGNNSRGGFVTFSDPVTGQATWNEDYSVGYVRLSLLGVNKVNQLVDCTKVLPPSNPVGPVPRNHTSSSSVGPHSTTSSSSFTSSSISGVYTASSSDGYPTPSTGVYPPFINSTSSAVQNTTSTLYSTTCYTITYSHTTKTITSTIAIGTTVCPVSATPIYTPVDHGHPYSSPTLMPTSIQRTSNPTDKHATKPSASTTYKPEIHANNESVCKISYTTVTVVASAGHHTY</sequence>
<keyword evidence="4 9" id="KW-0479">Metal-binding</keyword>
<dbReference type="GO" id="GO:0004601">
    <property type="term" value="F:peroxidase activity"/>
    <property type="evidence" value="ECO:0007669"/>
    <property type="project" value="UniProtKB-KW"/>
</dbReference>
<keyword evidence="6 9" id="KW-0408">Iron</keyword>
<dbReference type="PANTHER" id="PTHR31356:SF66">
    <property type="entry name" value="CATALASE-PEROXIDASE"/>
    <property type="match status" value="1"/>
</dbReference>
<feature type="disulfide bond" evidence="11">
    <location>
        <begin position="92"/>
        <end position="350"/>
    </location>
</feature>
<name>A0A1Y1Y930_9PLEO</name>
<comment type="caution">
    <text evidence="15">The sequence shown here is derived from an EMBL/GenBank/DDBJ whole genome shotgun (WGS) entry which is preliminary data.</text>
</comment>
<dbReference type="InterPro" id="IPR010255">
    <property type="entry name" value="Haem_peroxidase_sf"/>
</dbReference>
<feature type="binding site" evidence="9">
    <location>
        <position position="277"/>
    </location>
    <ligand>
        <name>Ca(2+)</name>
        <dbReference type="ChEBI" id="CHEBI:29108"/>
        <label>2</label>
    </ligand>
</feature>
<dbReference type="STRING" id="1231657.A0A1Y1Y930"/>
<evidence type="ECO:0000256" key="11">
    <source>
        <dbReference type="PIRSR" id="PIRSR601621-4"/>
    </source>
</evidence>
<comment type="cofactor">
    <cofactor evidence="9">
        <name>heme b</name>
        <dbReference type="ChEBI" id="CHEBI:60344"/>
    </cofactor>
    <text evidence="9">Binds 1 heme b (iron(II)-protoporphyrin IX) group per subunit.</text>
</comment>
<feature type="binding site" evidence="9">
    <location>
        <position position="253"/>
    </location>
    <ligand>
        <name>Ca(2+)</name>
        <dbReference type="ChEBI" id="CHEBI:29108"/>
        <label>2</label>
    </ligand>
</feature>
<feature type="binding site" evidence="9">
    <location>
        <position position="143"/>
    </location>
    <ligand>
        <name>Ca(2+)</name>
        <dbReference type="ChEBI" id="CHEBI:29108"/>
        <label>1</label>
    </ligand>
</feature>
<evidence type="ECO:0000256" key="6">
    <source>
        <dbReference type="ARBA" id="ARBA00023004"/>
    </source>
</evidence>
<dbReference type="GO" id="GO:0020037">
    <property type="term" value="F:heme binding"/>
    <property type="evidence" value="ECO:0007669"/>
    <property type="project" value="UniProtKB-UniRule"/>
</dbReference>
<dbReference type="AlphaFoldDB" id="A0A1Y1Y930"/>
<keyword evidence="12" id="KW-0732">Signal</keyword>
<reference evidence="15 16" key="1">
    <citation type="submission" date="2016-07" db="EMBL/GenBank/DDBJ databases">
        <title>Pervasive Adenine N6-methylation of Active Genes in Fungi.</title>
        <authorList>
            <consortium name="DOE Joint Genome Institute"/>
            <person name="Mondo S.J."/>
            <person name="Dannebaum R.O."/>
            <person name="Kuo R.C."/>
            <person name="Labutti K."/>
            <person name="Haridas S."/>
            <person name="Kuo A."/>
            <person name="Salamov A."/>
            <person name="Ahrendt S.R."/>
            <person name="Lipzen A."/>
            <person name="Sullivan W."/>
            <person name="Andreopoulos W.B."/>
            <person name="Clum A."/>
            <person name="Lindquist E."/>
            <person name="Daum C."/>
            <person name="Ramamoorthy G.K."/>
            <person name="Gryganskyi A."/>
            <person name="Culley D."/>
            <person name="Magnuson J.K."/>
            <person name="James T.Y."/>
            <person name="O'Malley M.A."/>
            <person name="Stajich J.E."/>
            <person name="Spatafora J.W."/>
            <person name="Visel A."/>
            <person name="Grigoriev I.V."/>
        </authorList>
    </citation>
    <scope>NUCLEOTIDE SEQUENCE [LARGE SCALE GENOMIC DNA]</scope>
    <source>
        <strain evidence="15 16">CBS 115471</strain>
    </source>
</reference>
<feature type="domain" description="Plant heme peroxidase family profile" evidence="14">
    <location>
        <begin position="139"/>
        <end position="253"/>
    </location>
</feature>
<keyword evidence="16" id="KW-1185">Reference proteome</keyword>
<evidence type="ECO:0000256" key="5">
    <source>
        <dbReference type="ARBA" id="ARBA00023002"/>
    </source>
</evidence>
<feature type="binding site" evidence="9">
    <location>
        <position position="139"/>
    </location>
    <ligand>
        <name>Ca(2+)</name>
        <dbReference type="ChEBI" id="CHEBI:29108"/>
        <label>1</label>
    </ligand>
</feature>
<dbReference type="InterPro" id="IPR019794">
    <property type="entry name" value="Peroxidases_AS"/>
</dbReference>
<protein>
    <recommendedName>
        <fullName evidence="12">Peroxidase</fullName>
        <ecNumber evidence="12">1.11.1.-</ecNumber>
    </recommendedName>
</protein>
<gene>
    <name evidence="15" type="ORF">BCR34DRAFT_579933</name>
</gene>
<dbReference type="PRINTS" id="PR00458">
    <property type="entry name" value="PEROXIDASE"/>
</dbReference>
<dbReference type="Pfam" id="PF00141">
    <property type="entry name" value="peroxidase"/>
    <property type="match status" value="1"/>
</dbReference>
<dbReference type="InterPro" id="IPR002016">
    <property type="entry name" value="Haem_peroxidase"/>
</dbReference>
<dbReference type="PRINTS" id="PR00462">
    <property type="entry name" value="LIGNINASE"/>
</dbReference>
<keyword evidence="9 12" id="KW-0106">Calcium</keyword>
<dbReference type="GO" id="GO:0034599">
    <property type="term" value="P:cellular response to oxidative stress"/>
    <property type="evidence" value="ECO:0007669"/>
    <property type="project" value="InterPro"/>
</dbReference>
<keyword evidence="2 12" id="KW-0575">Peroxidase</keyword>
<keyword evidence="11" id="KW-1015">Disulfide bond</keyword>
<feature type="signal peptide" evidence="12">
    <location>
        <begin position="1"/>
        <end position="20"/>
    </location>
</feature>
<evidence type="ECO:0000256" key="9">
    <source>
        <dbReference type="PIRSR" id="PIRSR601621-2"/>
    </source>
</evidence>
<feature type="compositionally biased region" description="Polar residues" evidence="13">
    <location>
        <begin position="479"/>
        <end position="488"/>
    </location>
</feature>